<dbReference type="Proteomes" id="UP000310158">
    <property type="component" value="Unassembled WGS sequence"/>
</dbReference>
<dbReference type="PROSITE" id="PS00910">
    <property type="entry name" value="UPF0029"/>
    <property type="match status" value="1"/>
</dbReference>
<dbReference type="InterPro" id="IPR027421">
    <property type="entry name" value="DNA_pol_lamdba_lyase_dom_sf"/>
</dbReference>
<keyword evidence="3" id="KW-0548">Nucleotidyltransferase</keyword>
<dbReference type="AlphaFoldDB" id="A0A4S4LIF5"/>
<dbReference type="PROSITE" id="PS50172">
    <property type="entry name" value="BRCT"/>
    <property type="match status" value="1"/>
</dbReference>
<evidence type="ECO:0000259" key="6">
    <source>
        <dbReference type="PROSITE" id="PS50172"/>
    </source>
</evidence>
<dbReference type="SMART" id="SM00483">
    <property type="entry name" value="POLXc"/>
    <property type="match status" value="1"/>
</dbReference>
<comment type="similarity">
    <text evidence="1">Belongs to the DNA polymerase type-X family.</text>
</comment>
<dbReference type="InterPro" id="IPR029398">
    <property type="entry name" value="PolB_thumb"/>
</dbReference>
<dbReference type="Gene3D" id="3.30.230.30">
    <property type="entry name" value="Impact, N-terminal domain"/>
    <property type="match status" value="1"/>
</dbReference>
<feature type="compositionally biased region" description="Pro residues" evidence="5">
    <location>
        <begin position="412"/>
        <end position="421"/>
    </location>
</feature>
<comment type="caution">
    <text evidence="7">The sequence shown here is derived from an EMBL/GenBank/DDBJ whole genome shotgun (WGS) entry which is preliminary data.</text>
</comment>
<dbReference type="CDD" id="cd00141">
    <property type="entry name" value="NT_POLXc"/>
    <property type="match status" value="1"/>
</dbReference>
<dbReference type="Gene3D" id="1.10.150.110">
    <property type="entry name" value="DNA polymerase beta, N-terminal domain-like"/>
    <property type="match status" value="1"/>
</dbReference>
<dbReference type="InterPro" id="IPR036956">
    <property type="entry name" value="Impact_N_sf"/>
</dbReference>
<dbReference type="InterPro" id="IPR018944">
    <property type="entry name" value="DNA_pol_lambd_fingers_domain"/>
</dbReference>
<dbReference type="InterPro" id="IPR022312">
    <property type="entry name" value="DNA_pol_X"/>
</dbReference>
<sequence>MSTLDTYLDRSKPLPEPLASSQEIRDRASTFVANIFRARSPGEAQRALTHLKRVLHGSKPASHEIAAWRCMVLKPGRTGFTGNEDFEVQEGSDDDRENWAGGRVLKVMQAEAVIDAVVIVSRWYGGTMLGPVRFMHIETCAREVCRAFRLQDEIEDHIATLQTLDDLLSDLRAQLSRLKTSSSQTEGSISLHPENDSPELIIRASRTLHPSSGLILSFHISPHLRCLMPFKRPASPTGQPLSSSSSRSHTPIQRSTSKRPRLSAPIKSVLKGVKIHILQAKLNDSDIAELFTLVGKCGARLCPNVYEADVIVTGITMRKRLERHIDWDTAKSKSIVTPAWLRETARRNMRMPCEEYSAVRDLQPTTLANCPSTDDDDNLSNSTLSRSSSPQSIKTTQQSSSVASFSSIPANLLPPEPPPTPHESLDSRASFACLRASPLTCVNQELCEQLDVMRRTRELEGEDRSSLSYRRAVSIEEYIEKGSISEVQTTLNSPRFHALTAFSSIYGIGPVTARSLYALNLRTIEDLEKYYEVDIPSSKHITDVHDAEHAGNSIHQGTVMSTEDDNKDLMNESWIKIALGLRHDLSIKIPRAEVEEIHRVIMAELEHVQPGCVSTIVGGYRRGKLESNDVDIVFTHPETEKVQHLCKRLMTHLHKKGLVTHVMHLSSFHEHNALRTTHWDSLEKALTVFVLPSSQSDLRLRRRVDFIFAHPQTYWTAVVGWTGSTMFERDLRLWAKKRGLKFDSSGITRRRDSKLIYPRTEKEVFDILGLPWIEPTMRNADV</sequence>
<dbReference type="InterPro" id="IPR020569">
    <property type="entry name" value="UPF0029_Impact_CS"/>
</dbReference>
<name>A0A4S4LIF5_9AGAM</name>
<keyword evidence="2" id="KW-0808">Transferase</keyword>
<dbReference type="Gene3D" id="1.10.150.20">
    <property type="entry name" value="5' to 3' exonuclease, C-terminal subdomain"/>
    <property type="match status" value="1"/>
</dbReference>
<dbReference type="GO" id="GO:0005634">
    <property type="term" value="C:nucleus"/>
    <property type="evidence" value="ECO:0007669"/>
    <property type="project" value="TreeGrafter"/>
</dbReference>
<feature type="region of interest" description="Disordered" evidence="5">
    <location>
        <begin position="1"/>
        <end position="21"/>
    </location>
</feature>
<dbReference type="InterPro" id="IPR036420">
    <property type="entry name" value="BRCT_dom_sf"/>
</dbReference>
<keyword evidence="4" id="KW-0175">Coiled coil</keyword>
<dbReference type="InterPro" id="IPR020568">
    <property type="entry name" value="Ribosomal_Su5_D2-typ_SF"/>
</dbReference>
<protein>
    <recommendedName>
        <fullName evidence="6">BRCT domain-containing protein</fullName>
    </recommendedName>
</protein>
<feature type="compositionally biased region" description="Low complexity" evidence="5">
    <location>
        <begin position="379"/>
        <end position="389"/>
    </location>
</feature>
<dbReference type="SUPFAM" id="SSF54211">
    <property type="entry name" value="Ribosomal protein S5 domain 2-like"/>
    <property type="match status" value="1"/>
</dbReference>
<evidence type="ECO:0000256" key="4">
    <source>
        <dbReference type="SAM" id="Coils"/>
    </source>
</evidence>
<evidence type="ECO:0000313" key="8">
    <source>
        <dbReference type="Proteomes" id="UP000310158"/>
    </source>
</evidence>
<dbReference type="EMBL" id="SGPL01000494">
    <property type="protein sequence ID" value="THH11824.1"/>
    <property type="molecule type" value="Genomic_DNA"/>
</dbReference>
<dbReference type="InterPro" id="IPR001357">
    <property type="entry name" value="BRCT_dom"/>
</dbReference>
<accession>A0A4S4LIF5</accession>
<dbReference type="InterPro" id="IPR001498">
    <property type="entry name" value="Impact_N"/>
</dbReference>
<feature type="region of interest" description="Disordered" evidence="5">
    <location>
        <begin position="233"/>
        <end position="263"/>
    </location>
</feature>
<dbReference type="Gene3D" id="3.30.210.10">
    <property type="entry name" value="DNA polymerase, thumb domain"/>
    <property type="match status" value="1"/>
</dbReference>
<dbReference type="Pfam" id="PF01205">
    <property type="entry name" value="Impact_N"/>
    <property type="match status" value="1"/>
</dbReference>
<dbReference type="SUPFAM" id="SSF52113">
    <property type="entry name" value="BRCT domain"/>
    <property type="match status" value="1"/>
</dbReference>
<dbReference type="OrthoDB" id="205514at2759"/>
<evidence type="ECO:0000256" key="1">
    <source>
        <dbReference type="ARBA" id="ARBA00008323"/>
    </source>
</evidence>
<dbReference type="GO" id="GO:0003887">
    <property type="term" value="F:DNA-directed DNA polymerase activity"/>
    <property type="evidence" value="ECO:0007669"/>
    <property type="project" value="UniProtKB-KW"/>
</dbReference>
<dbReference type="Pfam" id="PF14791">
    <property type="entry name" value="DNA_pol_B_thumb"/>
    <property type="match status" value="1"/>
</dbReference>
<dbReference type="InterPro" id="IPR037160">
    <property type="entry name" value="DNA_Pol_thumb_sf"/>
</dbReference>
<dbReference type="GO" id="GO:0003677">
    <property type="term" value="F:DNA binding"/>
    <property type="evidence" value="ECO:0007669"/>
    <property type="project" value="UniProtKB-KW"/>
</dbReference>
<dbReference type="PRINTS" id="PR00869">
    <property type="entry name" value="DNAPOLX"/>
</dbReference>
<feature type="coiled-coil region" evidence="4">
    <location>
        <begin position="154"/>
        <end position="181"/>
    </location>
</feature>
<dbReference type="InterPro" id="IPR028207">
    <property type="entry name" value="DNA_pol_B_palm_palm"/>
</dbReference>
<dbReference type="GO" id="GO:0006303">
    <property type="term" value="P:double-strand break repair via nonhomologous end joining"/>
    <property type="evidence" value="ECO:0007669"/>
    <property type="project" value="TreeGrafter"/>
</dbReference>
<dbReference type="Pfam" id="PF14792">
    <property type="entry name" value="DNA_pol_B_palm"/>
    <property type="match status" value="1"/>
</dbReference>
<dbReference type="SUPFAM" id="SSF47802">
    <property type="entry name" value="DNA polymerase beta, N-terminal domain-like"/>
    <property type="match status" value="1"/>
</dbReference>
<keyword evidence="8" id="KW-1185">Reference proteome</keyword>
<dbReference type="Gene3D" id="3.30.460.10">
    <property type="entry name" value="Beta Polymerase, domain 2"/>
    <property type="match status" value="1"/>
</dbReference>
<dbReference type="InterPro" id="IPR043519">
    <property type="entry name" value="NT_sf"/>
</dbReference>
<feature type="domain" description="BRCT" evidence="6">
    <location>
        <begin position="265"/>
        <end position="358"/>
    </location>
</feature>
<dbReference type="Gene3D" id="3.40.50.10190">
    <property type="entry name" value="BRCT domain"/>
    <property type="match status" value="1"/>
</dbReference>
<evidence type="ECO:0000313" key="7">
    <source>
        <dbReference type="EMBL" id="THH11824.1"/>
    </source>
</evidence>
<dbReference type="SUPFAM" id="SSF81301">
    <property type="entry name" value="Nucleotidyltransferase"/>
    <property type="match status" value="1"/>
</dbReference>
<proteinExistence type="inferred from homology"/>
<dbReference type="InterPro" id="IPR019843">
    <property type="entry name" value="DNA_pol-X_BS"/>
</dbReference>
<evidence type="ECO:0000256" key="2">
    <source>
        <dbReference type="ARBA" id="ARBA00022679"/>
    </source>
</evidence>
<gene>
    <name evidence="7" type="ORF">EW146_g7907</name>
</gene>
<organism evidence="7 8">
    <name type="scientific">Bondarzewia mesenterica</name>
    <dbReference type="NCBI Taxonomy" id="1095465"/>
    <lineage>
        <taxon>Eukaryota</taxon>
        <taxon>Fungi</taxon>
        <taxon>Dikarya</taxon>
        <taxon>Basidiomycota</taxon>
        <taxon>Agaricomycotina</taxon>
        <taxon>Agaricomycetes</taxon>
        <taxon>Russulales</taxon>
        <taxon>Bondarzewiaceae</taxon>
        <taxon>Bondarzewia</taxon>
    </lineage>
</organism>
<feature type="region of interest" description="Disordered" evidence="5">
    <location>
        <begin position="364"/>
        <end position="426"/>
    </location>
</feature>
<dbReference type="FunFam" id="3.30.210.10:FF:000005">
    <property type="entry name" value="DNA polymerase IV"/>
    <property type="match status" value="1"/>
</dbReference>
<dbReference type="PROSITE" id="PS00522">
    <property type="entry name" value="DNA_POLYMERASE_X"/>
    <property type="match status" value="1"/>
</dbReference>
<dbReference type="GO" id="GO:0006260">
    <property type="term" value="P:DNA replication"/>
    <property type="evidence" value="ECO:0007669"/>
    <property type="project" value="UniProtKB-KW"/>
</dbReference>
<dbReference type="Pfam" id="PF10391">
    <property type="entry name" value="DNA_pol_lambd_f"/>
    <property type="match status" value="1"/>
</dbReference>
<evidence type="ECO:0000256" key="5">
    <source>
        <dbReference type="SAM" id="MobiDB-lite"/>
    </source>
</evidence>
<dbReference type="SUPFAM" id="SSF81585">
    <property type="entry name" value="PsbU/PolX domain-like"/>
    <property type="match status" value="1"/>
</dbReference>
<dbReference type="PANTHER" id="PTHR11276:SF42">
    <property type="entry name" value="DNA POLYMERASE BETA"/>
    <property type="match status" value="1"/>
</dbReference>
<reference evidence="7 8" key="1">
    <citation type="submission" date="2019-02" db="EMBL/GenBank/DDBJ databases">
        <title>Genome sequencing of the rare red list fungi Bondarzewia mesenterica.</title>
        <authorList>
            <person name="Buettner E."/>
            <person name="Kellner H."/>
        </authorList>
    </citation>
    <scope>NUCLEOTIDE SEQUENCE [LARGE SCALE GENOMIC DNA]</scope>
    <source>
        <strain evidence="7 8">DSM 108281</strain>
    </source>
</reference>
<dbReference type="InterPro" id="IPR002054">
    <property type="entry name" value="DNA-dir_DNA_pol_X"/>
</dbReference>
<evidence type="ECO:0000256" key="3">
    <source>
        <dbReference type="ARBA" id="ARBA00022695"/>
    </source>
</evidence>
<dbReference type="PANTHER" id="PTHR11276">
    <property type="entry name" value="DNA POLYMERASE TYPE-X FAMILY MEMBER"/>
    <property type="match status" value="1"/>
</dbReference>